<gene>
    <name evidence="2" type="ORF">C4N26_08340</name>
</gene>
<dbReference type="EMBL" id="PRLB01000007">
    <property type="protein sequence ID" value="RAW53895.1"/>
    <property type="molecule type" value="Genomic_DNA"/>
</dbReference>
<proteinExistence type="predicted"/>
<accession>A0A329TXB8</accession>
<feature type="transmembrane region" description="Helical" evidence="1">
    <location>
        <begin position="329"/>
        <end position="348"/>
    </location>
</feature>
<feature type="transmembrane region" description="Helical" evidence="1">
    <location>
        <begin position="198"/>
        <end position="222"/>
    </location>
</feature>
<keyword evidence="1" id="KW-0472">Membrane</keyword>
<keyword evidence="1" id="KW-1133">Transmembrane helix</keyword>
<comment type="caution">
    <text evidence="2">The sequence shown here is derived from an EMBL/GenBank/DDBJ whole genome shotgun (WGS) entry which is preliminary data.</text>
</comment>
<evidence type="ECO:0000256" key="1">
    <source>
        <dbReference type="SAM" id="Phobius"/>
    </source>
</evidence>
<evidence type="ECO:0000313" key="2">
    <source>
        <dbReference type="EMBL" id="RAW53895.1"/>
    </source>
</evidence>
<keyword evidence="1" id="KW-0812">Transmembrane</keyword>
<feature type="transmembrane region" description="Helical" evidence="1">
    <location>
        <begin position="20"/>
        <end position="43"/>
    </location>
</feature>
<feature type="transmembrane region" description="Helical" evidence="1">
    <location>
        <begin position="360"/>
        <end position="379"/>
    </location>
</feature>
<name>A0A329TXB8_9FIRM</name>
<dbReference type="AlphaFoldDB" id="A0A329TXB8"/>
<evidence type="ECO:0000313" key="3">
    <source>
        <dbReference type="Proteomes" id="UP000251144"/>
    </source>
</evidence>
<reference evidence="2 3" key="1">
    <citation type="submission" date="2018-02" db="EMBL/GenBank/DDBJ databases">
        <title>Complete genome sequencing of Faecalibacterium prausnitzii strains isolated from the human gut.</title>
        <authorList>
            <person name="Fitzgerald B.C."/>
            <person name="Shkoporov A.N."/>
            <person name="Ross P.R."/>
            <person name="Hill C."/>
        </authorList>
    </citation>
    <scope>NUCLEOTIDE SEQUENCE [LARGE SCALE GENOMIC DNA]</scope>
    <source>
        <strain evidence="2 3">APC942/32-1</strain>
    </source>
</reference>
<sequence length="459" mass="51251">MTRQRHYHPLAALRFLRKAVVVCLLPLANALLEFSLNALLTALRQDAALLLFLCGASSILLEASSWALDEAGVLRLQWAFISKRERIIRGEALAALTIERPLFFRLLGASRVVLYPVGQPARRAVTLYLHKEDAQELADRLMPVRDPVCHRPAGGERAALVVLGANGLSTLALTYLAIRQSRPFPLTAEAVALSRLNLLVRFAAHWLPAGAAWMLVLTGALFGISLARSFVQTVHYTVWHTADQLGSRGGWLSRFEFRVRSSEISYADVRVSPIARLMKRWPVFVVAGSCRPELPLFVYRSGQEELFRELLPEFRMPPDTRHDLTHRSAVFFAPAGIPFGLCLLLVLVSRSVLPALTGTLLIPTAAFAVFLAGGLMGWLKEGIWLREGRFTLRRQKGVYLHCICVFHPDVCLRTFQSPWAARYQRMTLTLALPGQVRLKVRSIPVRDAAPCLNALEQEI</sequence>
<dbReference type="RefSeq" id="WP_158401079.1">
    <property type="nucleotide sequence ID" value="NZ_PRLB01000007.1"/>
</dbReference>
<evidence type="ECO:0008006" key="4">
    <source>
        <dbReference type="Google" id="ProtNLM"/>
    </source>
</evidence>
<organism evidence="2 3">
    <name type="scientific">Faecalibacterium prausnitzii</name>
    <dbReference type="NCBI Taxonomy" id="853"/>
    <lineage>
        <taxon>Bacteria</taxon>
        <taxon>Bacillati</taxon>
        <taxon>Bacillota</taxon>
        <taxon>Clostridia</taxon>
        <taxon>Eubacteriales</taxon>
        <taxon>Oscillospiraceae</taxon>
        <taxon>Faecalibacterium</taxon>
    </lineage>
</organism>
<protein>
    <recommendedName>
        <fullName evidence="4">PH domain-containing protein</fullName>
    </recommendedName>
</protein>
<dbReference type="OrthoDB" id="1849405at2"/>
<dbReference type="Proteomes" id="UP000251144">
    <property type="component" value="Unassembled WGS sequence"/>
</dbReference>